<proteinExistence type="predicted"/>
<dbReference type="Pfam" id="PF05643">
    <property type="entry name" value="GNA1162-like"/>
    <property type="match status" value="1"/>
</dbReference>
<protein>
    <recommendedName>
        <fullName evidence="3">Lipoprotein</fullName>
    </recommendedName>
</protein>
<dbReference type="EMBL" id="PFQN01000036">
    <property type="protein sequence ID" value="PJC76593.1"/>
    <property type="molecule type" value="Genomic_DNA"/>
</dbReference>
<gene>
    <name evidence="1" type="ORF">CO010_02430</name>
</gene>
<dbReference type="Gene3D" id="3.40.50.10610">
    <property type="entry name" value="ABC-type transport auxiliary lipoprotein component"/>
    <property type="match status" value="1"/>
</dbReference>
<dbReference type="InterPro" id="IPR008517">
    <property type="entry name" value="GNA1162-like"/>
</dbReference>
<evidence type="ECO:0008006" key="3">
    <source>
        <dbReference type="Google" id="ProtNLM"/>
    </source>
</evidence>
<reference evidence="2" key="1">
    <citation type="submission" date="2017-09" db="EMBL/GenBank/DDBJ databases">
        <title>Depth-based differentiation of microbial function through sediment-hosted aquifers and enrichment of novel symbionts in the deep terrestrial subsurface.</title>
        <authorList>
            <person name="Probst A.J."/>
            <person name="Ladd B."/>
            <person name="Jarett J.K."/>
            <person name="Geller-Mcgrath D.E."/>
            <person name="Sieber C.M.K."/>
            <person name="Emerson J.B."/>
            <person name="Anantharaman K."/>
            <person name="Thomas B.C."/>
            <person name="Malmstrom R."/>
            <person name="Stieglmeier M."/>
            <person name="Klingl A."/>
            <person name="Woyke T."/>
            <person name="Ryan C.M."/>
            <person name="Banfield J.F."/>
        </authorList>
    </citation>
    <scope>NUCLEOTIDE SEQUENCE [LARGE SCALE GENOMIC DNA]</scope>
</reference>
<evidence type="ECO:0000313" key="1">
    <source>
        <dbReference type="EMBL" id="PJC76593.1"/>
    </source>
</evidence>
<dbReference type="Proteomes" id="UP000230384">
    <property type="component" value="Unassembled WGS sequence"/>
</dbReference>
<name>A0A2M8GGT4_9BACT</name>
<evidence type="ECO:0000313" key="2">
    <source>
        <dbReference type="Proteomes" id="UP000230384"/>
    </source>
</evidence>
<comment type="caution">
    <text evidence="1">The sequence shown here is derived from an EMBL/GenBank/DDBJ whole genome shotgun (WGS) entry which is preliminary data.</text>
</comment>
<organism evidence="1 2">
    <name type="scientific">Candidatus Shapirobacteria bacterium CG_4_8_14_3_um_filter_39_11</name>
    <dbReference type="NCBI Taxonomy" id="1974875"/>
    <lineage>
        <taxon>Bacteria</taxon>
        <taxon>Candidatus Shapironibacteriota</taxon>
    </lineage>
</organism>
<sequence length="230" mass="25633">MKAGRLFFFEICCLLVLTACGQTHMTKYEAFPRMYAERPLAILVLPPINETTAADAKEYYSTTIAEPLSFSGYYVFPIEVISEIMKNEGLYDTEALLNLPPNKFKEYFGADAVMYIWIKKWSTSYYVIGGNVSVSIRSAIKSTTTGDDLWQYEGTIIEDTTVTSSGGGLAGLAVAIIATAAKTAATDYVPIAKRANYMILNTIPCGKYHPKHDKDREEKAVIEKVMRTRK</sequence>
<dbReference type="AlphaFoldDB" id="A0A2M8GGT4"/>
<accession>A0A2M8GGT4</accession>